<evidence type="ECO:0000256" key="1">
    <source>
        <dbReference type="ARBA" id="ARBA00008306"/>
    </source>
</evidence>
<comment type="similarity">
    <text evidence="1">Belongs to the RMD1/sif2 family.</text>
</comment>
<accession>A0A4U0V4G2</accession>
<evidence type="ECO:0000313" key="5">
    <source>
        <dbReference type="Proteomes" id="UP000310066"/>
    </source>
</evidence>
<dbReference type="GO" id="GO:0005739">
    <property type="term" value="C:mitochondrion"/>
    <property type="evidence" value="ECO:0007669"/>
    <property type="project" value="UniProtKB-ARBA"/>
</dbReference>
<evidence type="ECO:0000259" key="3">
    <source>
        <dbReference type="Pfam" id="PF02582"/>
    </source>
</evidence>
<protein>
    <recommendedName>
        <fullName evidence="3">DUF155 domain-containing protein</fullName>
    </recommendedName>
</protein>
<dbReference type="EMBL" id="NAJP01000018">
    <property type="protein sequence ID" value="TKA43590.1"/>
    <property type="molecule type" value="Genomic_DNA"/>
</dbReference>
<feature type="compositionally biased region" description="Basic residues" evidence="2">
    <location>
        <begin position="66"/>
        <end position="77"/>
    </location>
</feature>
<dbReference type="PANTHER" id="PTHR16255">
    <property type="entry name" value="REQUIRED FOR MEIOTIC NUCLEAR DIVISION PROTEIN 1 HOMOLOG"/>
    <property type="match status" value="1"/>
</dbReference>
<dbReference type="Pfam" id="PF02582">
    <property type="entry name" value="DUF155"/>
    <property type="match status" value="1"/>
</dbReference>
<evidence type="ECO:0000313" key="4">
    <source>
        <dbReference type="EMBL" id="TKA43590.1"/>
    </source>
</evidence>
<dbReference type="GO" id="GO:0070131">
    <property type="term" value="P:positive regulation of mitochondrial translation"/>
    <property type="evidence" value="ECO:0007669"/>
    <property type="project" value="TreeGrafter"/>
</dbReference>
<name>A0A4U0V4G2_9PEZI</name>
<proteinExistence type="inferred from homology"/>
<feature type="region of interest" description="Disordered" evidence="2">
    <location>
        <begin position="45"/>
        <end position="107"/>
    </location>
</feature>
<feature type="region of interest" description="Disordered" evidence="2">
    <location>
        <begin position="259"/>
        <end position="284"/>
    </location>
</feature>
<sequence>MNKNVVGLLYSNETISAQGMASKAATWIAFGALFKRGFTTKVPARSCHNLKPQSATRPRIELSGHSQRRPGTRRHFSVPRALSQQDDSSKKPTGATARRKTARTEARTASLKRLAIEAQRSRQVIQGSGRRAHVNPDLNTRNVTAYCAAETYNIHLARDILVKQGYVLDPFHTGLYPQVLHLQSPEEAGRTLGDIFVLPSGTVVTWNVSETLGRRIVEQRLPQAAEDGHLDKLEAEYMEYLEDPSRDVSRIIGDTIILGTKPSNAPETTPDLPPTDSLSNASHQRHDSDTVLAKIAFSSALARSTKLAVLESRLTSYFATTRNIPTTLSRGTRLRFSRAFILQKTGELLNIRAQLNLYSELTDSLPDLFWDSPHELGLESYYEKAGRALDVGSRIRVLNEKMDYASEIAAVLRERLSEKHSTELEWLIIGLISIEVGFGILQLWREREVGRDPEATETLVREFLRRELKRT</sequence>
<dbReference type="InterPro" id="IPR003734">
    <property type="entry name" value="DUF155"/>
</dbReference>
<reference evidence="4 5" key="1">
    <citation type="submission" date="2017-03" db="EMBL/GenBank/DDBJ databases">
        <title>Genomes of endolithic fungi from Antarctica.</title>
        <authorList>
            <person name="Coleine C."/>
            <person name="Masonjones S."/>
            <person name="Stajich J.E."/>
        </authorList>
    </citation>
    <scope>NUCLEOTIDE SEQUENCE [LARGE SCALE GENOMIC DNA]</scope>
    <source>
        <strain evidence="4 5">CCFEE 5311</strain>
    </source>
</reference>
<comment type="caution">
    <text evidence="4">The sequence shown here is derived from an EMBL/GenBank/DDBJ whole genome shotgun (WGS) entry which is preliminary data.</text>
</comment>
<gene>
    <name evidence="4" type="ORF">B0A54_05372</name>
</gene>
<organism evidence="4 5">
    <name type="scientific">Friedmanniomyces endolithicus</name>
    <dbReference type="NCBI Taxonomy" id="329885"/>
    <lineage>
        <taxon>Eukaryota</taxon>
        <taxon>Fungi</taxon>
        <taxon>Dikarya</taxon>
        <taxon>Ascomycota</taxon>
        <taxon>Pezizomycotina</taxon>
        <taxon>Dothideomycetes</taxon>
        <taxon>Dothideomycetidae</taxon>
        <taxon>Mycosphaerellales</taxon>
        <taxon>Teratosphaeriaceae</taxon>
        <taxon>Friedmanniomyces</taxon>
    </lineage>
</organism>
<dbReference type="Proteomes" id="UP000310066">
    <property type="component" value="Unassembled WGS sequence"/>
</dbReference>
<dbReference type="InterPro" id="IPR051624">
    <property type="entry name" value="RMD1/Sad1-interacting"/>
</dbReference>
<evidence type="ECO:0000256" key="2">
    <source>
        <dbReference type="SAM" id="MobiDB-lite"/>
    </source>
</evidence>
<dbReference type="AlphaFoldDB" id="A0A4U0V4G2"/>
<dbReference type="OrthoDB" id="242766at2759"/>
<dbReference type="PANTHER" id="PTHR16255:SF1">
    <property type="entry name" value="REQUIRED FOR MEIOTIC NUCLEAR DIVISION PROTEIN 1 HOMOLOG"/>
    <property type="match status" value="1"/>
</dbReference>
<feature type="domain" description="DUF155" evidence="3">
    <location>
        <begin position="195"/>
        <end position="399"/>
    </location>
</feature>